<gene>
    <name evidence="2" type="ORF">CBOVIS_LOCUS3717</name>
</gene>
<organism evidence="2 3">
    <name type="scientific">Caenorhabditis bovis</name>
    <dbReference type="NCBI Taxonomy" id="2654633"/>
    <lineage>
        <taxon>Eukaryota</taxon>
        <taxon>Metazoa</taxon>
        <taxon>Ecdysozoa</taxon>
        <taxon>Nematoda</taxon>
        <taxon>Chromadorea</taxon>
        <taxon>Rhabditida</taxon>
        <taxon>Rhabditina</taxon>
        <taxon>Rhabditomorpha</taxon>
        <taxon>Rhabditoidea</taxon>
        <taxon>Rhabditidae</taxon>
        <taxon>Peloderinae</taxon>
        <taxon>Caenorhabditis</taxon>
    </lineage>
</organism>
<dbReference type="EMBL" id="CADEPM010000002">
    <property type="protein sequence ID" value="CAB3400880.1"/>
    <property type="molecule type" value="Genomic_DNA"/>
</dbReference>
<feature type="chain" id="PRO_5035905036" description="Galectin" evidence="1">
    <location>
        <begin position="17"/>
        <end position="154"/>
    </location>
</feature>
<evidence type="ECO:0008006" key="4">
    <source>
        <dbReference type="Google" id="ProtNLM"/>
    </source>
</evidence>
<reference evidence="2 3" key="1">
    <citation type="submission" date="2020-04" db="EMBL/GenBank/DDBJ databases">
        <authorList>
            <person name="Laetsch R D."/>
            <person name="Stevens L."/>
            <person name="Kumar S."/>
            <person name="Blaxter L. M."/>
        </authorList>
    </citation>
    <scope>NUCLEOTIDE SEQUENCE [LARGE SCALE GENOMIC DNA]</scope>
</reference>
<accession>A0A8S1ESK8</accession>
<name>A0A8S1ESK8_9PELO</name>
<protein>
    <recommendedName>
        <fullName evidence="4">Galectin</fullName>
    </recommendedName>
</protein>
<feature type="signal peptide" evidence="1">
    <location>
        <begin position="1"/>
        <end position="16"/>
    </location>
</feature>
<evidence type="ECO:0000256" key="1">
    <source>
        <dbReference type="SAM" id="SignalP"/>
    </source>
</evidence>
<comment type="caution">
    <text evidence="2">The sequence shown here is derived from an EMBL/GenBank/DDBJ whole genome shotgun (WGS) entry which is preliminary data.</text>
</comment>
<keyword evidence="1" id="KW-0732">Signal</keyword>
<dbReference type="Proteomes" id="UP000494206">
    <property type="component" value="Unassembled WGS sequence"/>
</dbReference>
<dbReference type="AlphaFoldDB" id="A0A8S1ESK8"/>
<evidence type="ECO:0000313" key="3">
    <source>
        <dbReference type="Proteomes" id="UP000494206"/>
    </source>
</evidence>
<sequence>MLIYLFLAYIAKCAFGLVSVDVSNIRINFGQSISNFLPNCRGVDIDFTVQLTSSKILLQYHHYYHYDVLLIFTRTRIRFYYSRKILVNQIKTTFKSISIQFQRLPCEDCSYFDTYISTTPANCSEGREGLDNYNYEERSIDDYPTSKPRREARV</sequence>
<keyword evidence="3" id="KW-1185">Reference proteome</keyword>
<proteinExistence type="predicted"/>
<evidence type="ECO:0000313" key="2">
    <source>
        <dbReference type="EMBL" id="CAB3400880.1"/>
    </source>
</evidence>